<dbReference type="PANTHER" id="PTHR31236:SF3">
    <property type="entry name" value="BURP DOMAIN-CONTAINING PROTEIN 15"/>
    <property type="match status" value="1"/>
</dbReference>
<keyword evidence="1" id="KW-0472">Membrane</keyword>
<reference evidence="3" key="2">
    <citation type="submission" date="2018-04" db="EMBL/GenBank/DDBJ databases">
        <title>OnivRS2 (Oryza nivara Reference Sequence Version 2).</title>
        <authorList>
            <person name="Zhang J."/>
            <person name="Kudrna D."/>
            <person name="Lee S."/>
            <person name="Talag J."/>
            <person name="Rajasekar S."/>
            <person name="Welchert J."/>
            <person name="Hsing Y.-I."/>
            <person name="Wing R.A."/>
        </authorList>
    </citation>
    <scope>NUCLEOTIDE SEQUENCE [LARGE SCALE GENOMIC DNA]</scope>
    <source>
        <strain evidence="3">SL10</strain>
    </source>
</reference>
<dbReference type="eggNOG" id="ENOG502R5SS">
    <property type="taxonomic scope" value="Eukaryota"/>
</dbReference>
<keyword evidence="1" id="KW-1133">Transmembrane helix</keyword>
<dbReference type="PANTHER" id="PTHR31236">
    <property type="entry name" value="BURP DOMAIN PROTEIN USPL1-LIKE"/>
    <property type="match status" value="1"/>
</dbReference>
<dbReference type="STRING" id="4536.A0A0E0ILC9"/>
<dbReference type="InterPro" id="IPR004873">
    <property type="entry name" value="BURP_dom"/>
</dbReference>
<keyword evidence="1" id="KW-0812">Transmembrane</keyword>
<keyword evidence="4" id="KW-1185">Reference proteome</keyword>
<dbReference type="SMART" id="SM01045">
    <property type="entry name" value="BURP"/>
    <property type="match status" value="1"/>
</dbReference>
<dbReference type="HOGENOM" id="CLU_011822_3_0_1"/>
<dbReference type="Proteomes" id="UP000006591">
    <property type="component" value="Chromosome 9"/>
</dbReference>
<sequence length="300" mass="30809">MHSRAHLYKYGLLALLLYLHTRTSCKVLKANGLHLLLPAPPMASLVAIAIAMALMVVQPGRQMTAFAARTSPAAAAEAFWRAAMPGAPMPDAIVELLHHEHGVASAGGKANGGGDGPPPPMNFNYDDYRALPRSDAPSPDALNRVAAVQNADENGVSSPTVFFLEDAVRVGESLPLPRPAADSTAAGAAAATALPPLRLYTVRSVRAIEGSSFVVCRGETTAGAGVYGCRDAATGPARAYAVDAAGGGGGDAVIAAVVCHADTSRWDPDHAAFRLLGVRPGGAAVCRAVADAHILPTNKD</sequence>
<proteinExistence type="predicted"/>
<dbReference type="EnsemblPlants" id="ONIVA09G14720.1">
    <property type="protein sequence ID" value="ONIVA09G14720.1"/>
    <property type="gene ID" value="ONIVA09G14720"/>
</dbReference>
<evidence type="ECO:0000313" key="4">
    <source>
        <dbReference type="Proteomes" id="UP000006591"/>
    </source>
</evidence>
<reference evidence="3" key="1">
    <citation type="submission" date="2015-04" db="UniProtKB">
        <authorList>
            <consortium name="EnsemblPlants"/>
        </authorList>
    </citation>
    <scope>IDENTIFICATION</scope>
    <source>
        <strain evidence="3">SL10</strain>
    </source>
</reference>
<dbReference type="PROSITE" id="PS51277">
    <property type="entry name" value="BURP"/>
    <property type="match status" value="1"/>
</dbReference>
<name>A0A0E0ILC9_ORYNI</name>
<feature type="domain" description="BURP" evidence="2">
    <location>
        <begin position="78"/>
        <end position="299"/>
    </location>
</feature>
<feature type="transmembrane region" description="Helical" evidence="1">
    <location>
        <begin position="35"/>
        <end position="57"/>
    </location>
</feature>
<evidence type="ECO:0000313" key="3">
    <source>
        <dbReference type="EnsemblPlants" id="ONIVA09G14720.1"/>
    </source>
</evidence>
<protein>
    <recommendedName>
        <fullName evidence="2">BURP domain-containing protein</fullName>
    </recommendedName>
</protein>
<dbReference type="InterPro" id="IPR044816">
    <property type="entry name" value="BURP"/>
</dbReference>
<organism evidence="3">
    <name type="scientific">Oryza nivara</name>
    <name type="common">Indian wild rice</name>
    <name type="synonym">Oryza sativa f. spontanea</name>
    <dbReference type="NCBI Taxonomy" id="4536"/>
    <lineage>
        <taxon>Eukaryota</taxon>
        <taxon>Viridiplantae</taxon>
        <taxon>Streptophyta</taxon>
        <taxon>Embryophyta</taxon>
        <taxon>Tracheophyta</taxon>
        <taxon>Spermatophyta</taxon>
        <taxon>Magnoliopsida</taxon>
        <taxon>Liliopsida</taxon>
        <taxon>Poales</taxon>
        <taxon>Poaceae</taxon>
        <taxon>BOP clade</taxon>
        <taxon>Oryzoideae</taxon>
        <taxon>Oryzeae</taxon>
        <taxon>Oryzinae</taxon>
        <taxon>Oryza</taxon>
    </lineage>
</organism>
<evidence type="ECO:0000256" key="1">
    <source>
        <dbReference type="SAM" id="Phobius"/>
    </source>
</evidence>
<evidence type="ECO:0000259" key="2">
    <source>
        <dbReference type="PROSITE" id="PS51277"/>
    </source>
</evidence>
<dbReference type="Pfam" id="PF03181">
    <property type="entry name" value="BURP"/>
    <property type="match status" value="1"/>
</dbReference>
<dbReference type="AlphaFoldDB" id="A0A0E0ILC9"/>
<dbReference type="OMA" id="AVCYAVP"/>
<dbReference type="Gramene" id="ONIVA09G14720.1">
    <property type="protein sequence ID" value="ONIVA09G14720.1"/>
    <property type="gene ID" value="ONIVA09G14720"/>
</dbReference>
<accession>A0A0E0ILC9</accession>